<keyword evidence="1" id="KW-0472">Membrane</keyword>
<sequence>MPLCCLTIVLVVWSVVTLLVMVLLLPVVTSLQLFALNVILTGVASSPGNRDTPSSAVYRTGSWSSATSSCIPYQDYFACYVPCALSLTVGNGSKLPVVGYAFISMETLMSVTDVTLPMVRGPTASSLVSIALN</sequence>
<dbReference type="RefSeq" id="XP_009825115.1">
    <property type="nucleotide sequence ID" value="XM_009826813.1"/>
</dbReference>
<dbReference type="VEuPathDB" id="FungiDB:H257_02955"/>
<gene>
    <name evidence="2" type="ORF">H257_02955</name>
</gene>
<feature type="transmembrane region" description="Helical" evidence="1">
    <location>
        <begin position="6"/>
        <end position="28"/>
    </location>
</feature>
<accession>W4GZN4</accession>
<protein>
    <submittedName>
        <fullName evidence="2">Uncharacterized protein</fullName>
    </submittedName>
</protein>
<dbReference type="AlphaFoldDB" id="W4GZN4"/>
<reference evidence="2" key="1">
    <citation type="submission" date="2013-12" db="EMBL/GenBank/DDBJ databases">
        <title>The Genome Sequence of Aphanomyces astaci APO3.</title>
        <authorList>
            <consortium name="The Broad Institute Genomics Platform"/>
            <person name="Russ C."/>
            <person name="Tyler B."/>
            <person name="van West P."/>
            <person name="Dieguez-Uribeondo J."/>
            <person name="Young S.K."/>
            <person name="Zeng Q."/>
            <person name="Gargeya S."/>
            <person name="Fitzgerald M."/>
            <person name="Abouelleil A."/>
            <person name="Alvarado L."/>
            <person name="Chapman S.B."/>
            <person name="Gainer-Dewar J."/>
            <person name="Goldberg J."/>
            <person name="Griggs A."/>
            <person name="Gujja S."/>
            <person name="Hansen M."/>
            <person name="Howarth C."/>
            <person name="Imamovic A."/>
            <person name="Ireland A."/>
            <person name="Larimer J."/>
            <person name="McCowan C."/>
            <person name="Murphy C."/>
            <person name="Pearson M."/>
            <person name="Poon T.W."/>
            <person name="Priest M."/>
            <person name="Roberts A."/>
            <person name="Saif S."/>
            <person name="Shea T."/>
            <person name="Sykes S."/>
            <person name="Wortman J."/>
            <person name="Nusbaum C."/>
            <person name="Birren B."/>
        </authorList>
    </citation>
    <scope>NUCLEOTIDE SEQUENCE [LARGE SCALE GENOMIC DNA]</scope>
    <source>
        <strain evidence="2">APO3</strain>
    </source>
</reference>
<evidence type="ECO:0000313" key="2">
    <source>
        <dbReference type="EMBL" id="ETV85097.1"/>
    </source>
</evidence>
<name>W4GZN4_APHAT</name>
<keyword evidence="1" id="KW-1133">Transmembrane helix</keyword>
<proteinExistence type="predicted"/>
<keyword evidence="1" id="KW-0812">Transmembrane</keyword>
<evidence type="ECO:0000256" key="1">
    <source>
        <dbReference type="SAM" id="Phobius"/>
    </source>
</evidence>
<organism evidence="2">
    <name type="scientific">Aphanomyces astaci</name>
    <name type="common">Crayfish plague agent</name>
    <dbReference type="NCBI Taxonomy" id="112090"/>
    <lineage>
        <taxon>Eukaryota</taxon>
        <taxon>Sar</taxon>
        <taxon>Stramenopiles</taxon>
        <taxon>Oomycota</taxon>
        <taxon>Saprolegniomycetes</taxon>
        <taxon>Saprolegniales</taxon>
        <taxon>Verrucalvaceae</taxon>
        <taxon>Aphanomyces</taxon>
    </lineage>
</organism>
<dbReference type="EMBL" id="KI913118">
    <property type="protein sequence ID" value="ETV85097.1"/>
    <property type="molecule type" value="Genomic_DNA"/>
</dbReference>
<dbReference type="GeneID" id="20804951"/>